<dbReference type="InterPro" id="IPR012338">
    <property type="entry name" value="Beta-lactam/transpept-like"/>
</dbReference>
<evidence type="ECO:0000256" key="2">
    <source>
        <dbReference type="ARBA" id="ARBA00022692"/>
    </source>
</evidence>
<dbReference type="Gene3D" id="3.90.1310.10">
    <property type="entry name" value="Penicillin-binding protein 2a (Domain 2)"/>
    <property type="match status" value="1"/>
</dbReference>
<keyword evidence="3" id="KW-0133">Cell shape</keyword>
<gene>
    <name evidence="6" type="ORF">B5808_15585</name>
</gene>
<evidence type="ECO:0000313" key="7">
    <source>
        <dbReference type="Proteomes" id="UP000192775"/>
    </source>
</evidence>
<sequence>MSSLLIVLLGSGVAGGVFLLAATPVWADAPVGAAVTALCAALTLVVSPGIRMRSAALWAVVALGAAMQLRLGAAPAAILLVLCSAAAVHALVAVGGPVVLRRGRPQRLQAVSLFLLAAALVARLSTAFFGDLQSGGIELPGGSVQVGEFTRVAVIVGSGLLLADLVLPARTKTLERSDMRSLLVGGVLLAVNLLALAIVDSGPAVLLLGALIVMAVVATRDDRFRVRSLRPGPGSGSRRVGALALAAVAVVAGGAALVWSTSIGERLSARWGDVLDPGYQLSTALHALQTGGFVGLGVGTSSSASAIPAARSDYLPAVVGADLGIGALIAAVSVLILVCGSLIVTSARATRPASVVGSGAAAALFGQVVMSAFGVIGVIPLSGVSMSFLTVTGAATTACFLQLGLIAATVRVGAGRVVRVGVGRVVRARNRRRTSASEVPAVAIAVAAAFAASGILLAAIAPAPSAAAILGARRGDIRTADGVVIATTGPGGAREYPRGSLYTGIAYLKPGYAAYGVEDVAGDQLTCGGDHEPVEIVLQVVRPLPCHPGDVRLTMLDSVQTALAEALGGRRGSAVVLDSPTGDVLGSYSTDQLEPSDIPLDELPPSDARTGSGSPGSTFKMIVASAALLDGIDASGASTEVVEVDGQRVENSDGFVCPDTRIVTMLTVSCNTTAAALALRLGQQRLEDVARSYFGAERELRFDGGAVSPLTTGLADGDVNSASLARTGYGQESVQSSALSLAAATAVIAQGAGPHPEVAAPAPHLLPGSCSDGSVTPSSIGEPLPAAVAATVLEGMRGAVDQGTAATLQMATTEWDVAAKTGTAQVPDSVSTTGLDSWVTVILDTRWVLTVQIHDVAPDAVNNPAVDVAATVLDRFRSDGSLTPDGGTPCVQTLP</sequence>
<name>A0A1X9LQ92_9MICO</name>
<dbReference type="GO" id="GO:0071972">
    <property type="term" value="F:peptidoglycan L,D-transpeptidase activity"/>
    <property type="evidence" value="ECO:0007669"/>
    <property type="project" value="TreeGrafter"/>
</dbReference>
<organism evidence="6 7">
    <name type="scientific">Cnuibacter physcomitrellae</name>
    <dbReference type="NCBI Taxonomy" id="1619308"/>
    <lineage>
        <taxon>Bacteria</taxon>
        <taxon>Bacillati</taxon>
        <taxon>Actinomycetota</taxon>
        <taxon>Actinomycetes</taxon>
        <taxon>Micrococcales</taxon>
        <taxon>Microbacteriaceae</taxon>
        <taxon>Cnuibacter</taxon>
    </lineage>
</organism>
<dbReference type="GO" id="GO:0008658">
    <property type="term" value="F:penicillin binding"/>
    <property type="evidence" value="ECO:0007669"/>
    <property type="project" value="InterPro"/>
</dbReference>
<dbReference type="PANTHER" id="PTHR30627">
    <property type="entry name" value="PEPTIDOGLYCAN D,D-TRANSPEPTIDASE"/>
    <property type="match status" value="1"/>
</dbReference>
<keyword evidence="7" id="KW-1185">Reference proteome</keyword>
<dbReference type="Pfam" id="PF01098">
    <property type="entry name" value="FTSW_RODA_SPOVE"/>
    <property type="match status" value="1"/>
</dbReference>
<dbReference type="SUPFAM" id="SSF56601">
    <property type="entry name" value="beta-lactamase/transpeptidase-like"/>
    <property type="match status" value="1"/>
</dbReference>
<protein>
    <submittedName>
        <fullName evidence="6">Uncharacterized protein</fullName>
    </submittedName>
</protein>
<dbReference type="RefSeq" id="WP_085020616.1">
    <property type="nucleotide sequence ID" value="NZ_BMHD01000001.1"/>
</dbReference>
<dbReference type="GO" id="GO:0008360">
    <property type="term" value="P:regulation of cell shape"/>
    <property type="evidence" value="ECO:0007669"/>
    <property type="project" value="UniProtKB-KW"/>
</dbReference>
<dbReference type="GO" id="GO:0051301">
    <property type="term" value="P:cell division"/>
    <property type="evidence" value="ECO:0007669"/>
    <property type="project" value="InterPro"/>
</dbReference>
<dbReference type="AlphaFoldDB" id="A0A1X9LQ92"/>
<keyword evidence="5" id="KW-0472">Membrane</keyword>
<evidence type="ECO:0000256" key="4">
    <source>
        <dbReference type="ARBA" id="ARBA00022989"/>
    </source>
</evidence>
<keyword evidence="4" id="KW-1133">Transmembrane helix</keyword>
<dbReference type="STRING" id="1619308.B5808_15585"/>
<dbReference type="Gene3D" id="3.40.710.10">
    <property type="entry name" value="DD-peptidase/beta-lactamase superfamily"/>
    <property type="match status" value="1"/>
</dbReference>
<dbReference type="PANTHER" id="PTHR30627:SF24">
    <property type="entry name" value="PENICILLIN-BINDING PROTEIN 4B"/>
    <property type="match status" value="1"/>
</dbReference>
<dbReference type="KEGG" id="cphy:B5808_15585"/>
<evidence type="ECO:0000256" key="1">
    <source>
        <dbReference type="ARBA" id="ARBA00004141"/>
    </source>
</evidence>
<dbReference type="EMBL" id="CP020715">
    <property type="protein sequence ID" value="ARJ06478.1"/>
    <property type="molecule type" value="Genomic_DNA"/>
</dbReference>
<proteinExistence type="predicted"/>
<accession>A0A1X9LQ92</accession>
<comment type="subcellular location">
    <subcellularLocation>
        <location evidence="1">Membrane</location>
        <topology evidence="1">Multi-pass membrane protein</topology>
    </subcellularLocation>
</comment>
<evidence type="ECO:0000256" key="3">
    <source>
        <dbReference type="ARBA" id="ARBA00022960"/>
    </source>
</evidence>
<dbReference type="Proteomes" id="UP000192775">
    <property type="component" value="Chromosome"/>
</dbReference>
<dbReference type="GO" id="GO:0005886">
    <property type="term" value="C:plasma membrane"/>
    <property type="evidence" value="ECO:0007669"/>
    <property type="project" value="TreeGrafter"/>
</dbReference>
<dbReference type="InterPro" id="IPR050515">
    <property type="entry name" value="Beta-lactam/transpept"/>
</dbReference>
<evidence type="ECO:0000313" key="6">
    <source>
        <dbReference type="EMBL" id="ARJ06478.1"/>
    </source>
</evidence>
<dbReference type="InterPro" id="IPR001182">
    <property type="entry name" value="FtsW/RodA"/>
</dbReference>
<evidence type="ECO:0000256" key="5">
    <source>
        <dbReference type="ARBA" id="ARBA00023136"/>
    </source>
</evidence>
<keyword evidence="2" id="KW-0812">Transmembrane</keyword>
<dbReference type="Pfam" id="PF00905">
    <property type="entry name" value="Transpeptidase"/>
    <property type="match status" value="1"/>
</dbReference>
<dbReference type="GO" id="GO:0071555">
    <property type="term" value="P:cell wall organization"/>
    <property type="evidence" value="ECO:0007669"/>
    <property type="project" value="TreeGrafter"/>
</dbReference>
<reference evidence="6 7" key="1">
    <citation type="submission" date="2017-04" db="EMBL/GenBank/DDBJ databases">
        <authorList>
            <person name="Afonso C.L."/>
            <person name="Miller P.J."/>
            <person name="Scott M.A."/>
            <person name="Spackman E."/>
            <person name="Goraichik I."/>
            <person name="Dimitrov K.M."/>
            <person name="Suarez D.L."/>
            <person name="Swayne D.E."/>
        </authorList>
    </citation>
    <scope>NUCLEOTIDE SEQUENCE [LARGE SCALE GENOMIC DNA]</scope>
    <source>
        <strain evidence="7">XA(T)</strain>
    </source>
</reference>
<dbReference type="InterPro" id="IPR001460">
    <property type="entry name" value="PCN-bd_Tpept"/>
</dbReference>